<reference evidence="1 2" key="1">
    <citation type="submission" date="2019-03" db="EMBL/GenBank/DDBJ databases">
        <title>Genomics of glacier-inhabiting Cryobacterium strains.</title>
        <authorList>
            <person name="Liu Q."/>
            <person name="Xin Y.-H."/>
        </authorList>
    </citation>
    <scope>NUCLEOTIDE SEQUENCE [LARGE SCALE GENOMIC DNA]</scope>
    <source>
        <strain evidence="1 2">Hh14</strain>
    </source>
</reference>
<dbReference type="Proteomes" id="UP000297447">
    <property type="component" value="Unassembled WGS sequence"/>
</dbReference>
<evidence type="ECO:0000313" key="2">
    <source>
        <dbReference type="Proteomes" id="UP000297447"/>
    </source>
</evidence>
<dbReference type="AlphaFoldDB" id="A0A4R9AB88"/>
<protein>
    <submittedName>
        <fullName evidence="1">Uncharacterized protein</fullName>
    </submittedName>
</protein>
<comment type="caution">
    <text evidence="1">The sequence shown here is derived from an EMBL/GenBank/DDBJ whole genome shotgun (WGS) entry which is preliminary data.</text>
</comment>
<organism evidence="1 2">
    <name type="scientific">Cryobacterium frigoriphilum</name>
    <dbReference type="NCBI Taxonomy" id="1259150"/>
    <lineage>
        <taxon>Bacteria</taxon>
        <taxon>Bacillati</taxon>
        <taxon>Actinomycetota</taxon>
        <taxon>Actinomycetes</taxon>
        <taxon>Micrococcales</taxon>
        <taxon>Microbacteriaceae</taxon>
        <taxon>Cryobacterium</taxon>
    </lineage>
</organism>
<evidence type="ECO:0000313" key="1">
    <source>
        <dbReference type="EMBL" id="TFD55752.1"/>
    </source>
</evidence>
<dbReference type="EMBL" id="SOHE01000004">
    <property type="protein sequence ID" value="TFD55752.1"/>
    <property type="molecule type" value="Genomic_DNA"/>
</dbReference>
<sequence length="129" mass="14072">MTDPCAGGVAADECLITMKGFAVLRRGYQQAVDELRAQLLTFAHDLALAIGEPGVDSTPRAITLRIDGELMSGWSITDGPIHGCIIPALGGFVVWLGRVERTRPGQVFSRDLYEYMVHAEREGDSRPRS</sequence>
<accession>A0A4R9AB88</accession>
<keyword evidence="2" id="KW-1185">Reference proteome</keyword>
<dbReference type="RefSeq" id="WP_134517645.1">
    <property type="nucleotide sequence ID" value="NZ_SOHE01000004.1"/>
</dbReference>
<gene>
    <name evidence="1" type="ORF">E3T55_00600</name>
</gene>
<name>A0A4R9AB88_9MICO</name>
<proteinExistence type="predicted"/>